<keyword evidence="1" id="KW-0812">Transmembrane</keyword>
<evidence type="ECO:0000259" key="2">
    <source>
        <dbReference type="Pfam" id="PF13550"/>
    </source>
</evidence>
<dbReference type="Pfam" id="PF13550">
    <property type="entry name" value="Phage-tail_3"/>
    <property type="match status" value="1"/>
</dbReference>
<gene>
    <name evidence="4" type="ORF">UFOVP13_56</name>
</gene>
<feature type="domain" description="Tip attachment protein J HDII-ins2" evidence="3">
    <location>
        <begin position="398"/>
        <end position="449"/>
    </location>
</feature>
<keyword evidence="1" id="KW-1133">Transmembrane helix</keyword>
<evidence type="ECO:0000256" key="1">
    <source>
        <dbReference type="SAM" id="Phobius"/>
    </source>
</evidence>
<keyword evidence="1" id="KW-0472">Membrane</keyword>
<dbReference type="EMBL" id="LR796145">
    <property type="protein sequence ID" value="CAB4121388.1"/>
    <property type="molecule type" value="Genomic_DNA"/>
</dbReference>
<dbReference type="InterPro" id="IPR013783">
    <property type="entry name" value="Ig-like_fold"/>
</dbReference>
<dbReference type="InterPro" id="IPR032876">
    <property type="entry name" value="J_dom"/>
</dbReference>
<dbReference type="Gene3D" id="2.60.40.10">
    <property type="entry name" value="Immunoglobulins"/>
    <property type="match status" value="1"/>
</dbReference>
<feature type="transmembrane region" description="Helical" evidence="1">
    <location>
        <begin position="103"/>
        <end position="124"/>
    </location>
</feature>
<organism evidence="4">
    <name type="scientific">uncultured Caudovirales phage</name>
    <dbReference type="NCBI Taxonomy" id="2100421"/>
    <lineage>
        <taxon>Viruses</taxon>
        <taxon>Duplodnaviria</taxon>
        <taxon>Heunggongvirae</taxon>
        <taxon>Uroviricota</taxon>
        <taxon>Caudoviricetes</taxon>
        <taxon>Peduoviridae</taxon>
        <taxon>Maltschvirus</taxon>
        <taxon>Maltschvirus maltsch</taxon>
    </lineage>
</organism>
<protein>
    <submittedName>
        <fullName evidence="4">Tip attachment protein J</fullName>
    </submittedName>
</protein>
<dbReference type="NCBIfam" id="NF040662">
    <property type="entry name" value="attach_TipJ_rel"/>
    <property type="match status" value="1"/>
</dbReference>
<sequence>MEVIERMPSKAKSLDVIWRPHPALPSANKESFACLLSPGSTVRDILISTGIDTKQPIIIWLDDRLLEVSEWNTICPKPGQIINVQATVMGGGGGGGGSNPVQVVALIAVVVLAAYFGPAVGAFAGFTGATAAAVGTAVLSITGAMLVNAVFAASNPSTSLNNASGVYGAASPTYSLSGGSNRMRPYESMPVVMGAHQFFPDLAAKPFLEYQGEDQYLYQIFHLGLSSCLLADWRIGTNPITNYQEYSWQYPDAAGRITNFPNNVDSIPGADLTAANGWVTLTSSAKTYRLGIDIEGVLYYANNNGGLDSTSVQLEIQYKPSGSSTWLAPDSVITQGSGFVAGHFEQYQEWVESGEEGYYTATTTDDYGNPYTYEAYGWHDTSHYETRSRYVAGSGNVIVISGATQTARRATLFINVPSGTYDVRIRRNTADSTDARLQNKTSWSTLRSYQVDSTNYNGQNRRGLTIRASEQLNGTIQQLSVTASANANYWNGSSWVSGPTSNPAHWFMDFAIGRRDSNGNLMYGVGMPEAQIDLAGLNAWAAFCAAENLSFNAVLDGSQTAADILTAIARCGFGSPSWDSGKIGVIWDARNASPVAAFGMSNIIRGSFQVSYITEQLAEEVIVQYINPDNSWNQDQVRVLVPGITTPKRSSTIDLLGCTNTAMAGKFANYFAAQQYYRKRRIQWDCDFEGFVCQRGDVVLLSHDLTQWGYSGRIVSTSGSTLVLDRAIPRSGALEYLMLKRPDGTMTTYQVLAGSADSDTITLTTHPTFQDGVDLIDHIWFFSPLPTPGKKVKILSVQPTSESRLTVIATDEDPQFYAAWDGTWQSATPSTLLKSNLPVIKNLKITERLAIVGAGQIVTRVTISWAQNIGQVERVELRCRINNGTWQAKTTYNSNSIDYDFDGYGLVEVTALPINGIFVGQQVSASAQVYGKTLPPENVQGFTVDLKANAFTLNWQKVGDIDVAGYRIRWINGDSRDWGSATPIHDGLLLSSPYISAVRPTGFGTLMIKAVDTSGNESVNSSAIVINLGDALVANVIAEVDIGALGFPGGLSQGSVVGGVVVADEEGIYWNANDSVNMWHSNLQNMWPAQTFAQMVYEATFQSPLGSAGSQLTLPALINGDNWKIEYRKITPPMWTSDDNLMWSADGNPMWSFSGPIMWTTDANLMWTDDQKSMWSIPDYLPWPGSVITTEDQYQVKITIGRGSTQGMISSLVASFDVPDKSEVLSEINISASGSRLPIVKDYFSIKTVNLTLIADTSNTFIAKVIDKDPVLGPLVQCFDVTNTPIIGKVDATIQGY</sequence>
<reference evidence="4" key="1">
    <citation type="submission" date="2020-04" db="EMBL/GenBank/DDBJ databases">
        <authorList>
            <person name="Chiriac C."/>
            <person name="Salcher M."/>
            <person name="Ghai R."/>
            <person name="Kavagutti S V."/>
        </authorList>
    </citation>
    <scope>NUCLEOTIDE SEQUENCE</scope>
</reference>
<feature type="domain" description="Tip attachment protein J" evidence="2">
    <location>
        <begin position="557"/>
        <end position="713"/>
    </location>
</feature>
<accession>A0A6J5KH84</accession>
<evidence type="ECO:0000259" key="3">
    <source>
        <dbReference type="Pfam" id="PF24801"/>
    </source>
</evidence>
<dbReference type="InterPro" id="IPR053171">
    <property type="entry name" value="Viral_Tip_Attach_Protein"/>
</dbReference>
<dbReference type="PANTHER" id="PTHR36251">
    <property type="entry name" value="FELS-1 PROPHAGE HOST SPECIFICITY PROTEIN-RELATED"/>
    <property type="match status" value="1"/>
</dbReference>
<proteinExistence type="predicted"/>
<name>A0A6J5KH84_9CAUD</name>
<feature type="transmembrane region" description="Helical" evidence="1">
    <location>
        <begin position="131"/>
        <end position="153"/>
    </location>
</feature>
<dbReference type="InterPro" id="IPR055385">
    <property type="entry name" value="GpJ_HDII-ins2"/>
</dbReference>
<dbReference type="Pfam" id="PF24801">
    <property type="entry name" value="FNIII-A_GpJ"/>
    <property type="match status" value="1"/>
</dbReference>
<dbReference type="PANTHER" id="PTHR36251:SF2">
    <property type="entry name" value="GIFSY-2 PROPHAGE HOST SPECIFICITY PROTEIN J, PHAGE LAMBDA"/>
    <property type="match status" value="1"/>
</dbReference>
<evidence type="ECO:0000313" key="4">
    <source>
        <dbReference type="EMBL" id="CAB4121388.1"/>
    </source>
</evidence>